<keyword evidence="2" id="KW-1185">Reference proteome</keyword>
<comment type="caution">
    <text evidence="1">The sequence shown here is derived from an EMBL/GenBank/DDBJ whole genome shotgun (WGS) entry which is preliminary data.</text>
</comment>
<evidence type="ECO:0000313" key="2">
    <source>
        <dbReference type="Proteomes" id="UP000772618"/>
    </source>
</evidence>
<dbReference type="Proteomes" id="UP000772618">
    <property type="component" value="Unassembled WGS sequence"/>
</dbReference>
<dbReference type="EMBL" id="JAHESD010000012">
    <property type="protein sequence ID" value="MBT1703218.1"/>
    <property type="molecule type" value="Genomic_DNA"/>
</dbReference>
<proteinExistence type="predicted"/>
<sequence length="132" mass="15205">MIKMKERDDIVVYKVYDTAIDANIAKTKLDAYGIPCFLTEENLSNLYPAQPFLGFKVRLHLFSGDKEKAREILDEVSLSVSYHNSLQCPSCGSTRITRTFPKGERESFKVLFFGVLFPHRKVNLCRECDNEF</sequence>
<dbReference type="InterPro" id="IPR011322">
    <property type="entry name" value="N-reg_PII-like_a/b"/>
</dbReference>
<gene>
    <name evidence="1" type="ORF">KK060_07995</name>
</gene>
<dbReference type="SUPFAM" id="SSF54913">
    <property type="entry name" value="GlnB-like"/>
    <property type="match status" value="1"/>
</dbReference>
<accession>A0ABS5VP76</accession>
<name>A0ABS5VP76_9BACT</name>
<protein>
    <submittedName>
        <fullName evidence="1">DUF2007 domain-containing protein</fullName>
    </submittedName>
</protein>
<dbReference type="Gene3D" id="3.30.70.790">
    <property type="entry name" value="UreE, C-terminal domain"/>
    <property type="match status" value="1"/>
</dbReference>
<dbReference type="RefSeq" id="WP_254153183.1">
    <property type="nucleotide sequence ID" value="NZ_JAHESD010000012.1"/>
</dbReference>
<organism evidence="1 2">
    <name type="scientific">Chryseosolibacter indicus</name>
    <dbReference type="NCBI Taxonomy" id="2782351"/>
    <lineage>
        <taxon>Bacteria</taxon>
        <taxon>Pseudomonadati</taxon>
        <taxon>Bacteroidota</taxon>
        <taxon>Cytophagia</taxon>
        <taxon>Cytophagales</taxon>
        <taxon>Chryseotaleaceae</taxon>
        <taxon>Chryseosolibacter</taxon>
    </lineage>
</organism>
<reference evidence="1 2" key="1">
    <citation type="submission" date="2021-05" db="EMBL/GenBank/DDBJ databases">
        <title>A Polyphasic approach of four new species of the genus Ohtaekwangia: Ohtaekwangia histidinii sp. nov., Ohtaekwangia cretensis sp. nov., Ohtaekwangia indiensis sp. nov., Ohtaekwangia reichenbachii sp. nov. from diverse environment.</title>
        <authorList>
            <person name="Octaviana S."/>
        </authorList>
    </citation>
    <scope>NUCLEOTIDE SEQUENCE [LARGE SCALE GENOMIC DNA]</scope>
    <source>
        <strain evidence="1 2">PWU20</strain>
    </source>
</reference>
<evidence type="ECO:0000313" key="1">
    <source>
        <dbReference type="EMBL" id="MBT1703218.1"/>
    </source>
</evidence>